<comment type="similarity">
    <text evidence="1">Belongs to the peptidase M16 family.</text>
</comment>
<dbReference type="InterPro" id="IPR007863">
    <property type="entry name" value="Peptidase_M16_C"/>
</dbReference>
<evidence type="ECO:0000256" key="5">
    <source>
        <dbReference type="ARBA" id="ARBA00022833"/>
    </source>
</evidence>
<dbReference type="InterPro" id="IPR011765">
    <property type="entry name" value="Pept_M16_N"/>
</dbReference>
<dbReference type="STRING" id="471704.A0A195EL75"/>
<dbReference type="Proteomes" id="UP000078492">
    <property type="component" value="Unassembled WGS sequence"/>
</dbReference>
<dbReference type="InterPro" id="IPR032632">
    <property type="entry name" value="Peptidase_M16_M"/>
</dbReference>
<evidence type="ECO:0000259" key="8">
    <source>
        <dbReference type="Pfam" id="PF05193"/>
    </source>
</evidence>
<gene>
    <name evidence="11" type="ORF">ALC57_01941</name>
</gene>
<keyword evidence="3" id="KW-0479">Metal-binding</keyword>
<evidence type="ECO:0000256" key="4">
    <source>
        <dbReference type="ARBA" id="ARBA00022801"/>
    </source>
</evidence>
<feature type="domain" description="Peptidase M16 middle/third" evidence="9">
    <location>
        <begin position="379"/>
        <end position="437"/>
    </location>
</feature>
<feature type="domain" description="Peptidase M16 N-terminal" evidence="7">
    <location>
        <begin position="76"/>
        <end position="145"/>
    </location>
</feature>
<dbReference type="AlphaFoldDB" id="A0A195EL75"/>
<dbReference type="Pfam" id="PF00675">
    <property type="entry name" value="Peptidase_M16"/>
    <property type="match status" value="1"/>
</dbReference>
<evidence type="ECO:0000256" key="6">
    <source>
        <dbReference type="ARBA" id="ARBA00023049"/>
    </source>
</evidence>
<dbReference type="PANTHER" id="PTHR43690:SF18">
    <property type="entry name" value="INSULIN-DEGRADING ENZYME-RELATED"/>
    <property type="match status" value="1"/>
</dbReference>
<dbReference type="Gene3D" id="3.30.830.10">
    <property type="entry name" value="Metalloenzyme, LuxS/M16 peptidase-like"/>
    <property type="match status" value="4"/>
</dbReference>
<dbReference type="EMBL" id="KQ978747">
    <property type="protein sequence ID" value="KYN28687.1"/>
    <property type="molecule type" value="Genomic_DNA"/>
</dbReference>
<keyword evidence="5" id="KW-0862">Zinc</keyword>
<evidence type="ECO:0000259" key="10">
    <source>
        <dbReference type="Pfam" id="PF22456"/>
    </source>
</evidence>
<organism evidence="11 12">
    <name type="scientific">Trachymyrmex cornetzi</name>
    <dbReference type="NCBI Taxonomy" id="471704"/>
    <lineage>
        <taxon>Eukaryota</taxon>
        <taxon>Metazoa</taxon>
        <taxon>Ecdysozoa</taxon>
        <taxon>Arthropoda</taxon>
        <taxon>Hexapoda</taxon>
        <taxon>Insecta</taxon>
        <taxon>Pterygota</taxon>
        <taxon>Neoptera</taxon>
        <taxon>Endopterygota</taxon>
        <taxon>Hymenoptera</taxon>
        <taxon>Apocrita</taxon>
        <taxon>Aculeata</taxon>
        <taxon>Formicoidea</taxon>
        <taxon>Formicidae</taxon>
        <taxon>Myrmicinae</taxon>
        <taxon>Trachymyrmex</taxon>
    </lineage>
</organism>
<evidence type="ECO:0000313" key="11">
    <source>
        <dbReference type="EMBL" id="KYN28687.1"/>
    </source>
</evidence>
<evidence type="ECO:0000259" key="7">
    <source>
        <dbReference type="Pfam" id="PF00675"/>
    </source>
</evidence>
<dbReference type="InterPro" id="IPR050626">
    <property type="entry name" value="Peptidase_M16"/>
</dbReference>
<reference evidence="11 12" key="1">
    <citation type="submission" date="2015-09" db="EMBL/GenBank/DDBJ databases">
        <title>Trachymyrmex cornetzi WGS genome.</title>
        <authorList>
            <person name="Nygaard S."/>
            <person name="Hu H."/>
            <person name="Boomsma J."/>
            <person name="Zhang G."/>
        </authorList>
    </citation>
    <scope>NUCLEOTIDE SEQUENCE [LARGE SCALE GENOMIC DNA]</scope>
    <source>
        <strain evidence="11">Tcor2-1</strain>
        <tissue evidence="11">Whole body</tissue>
    </source>
</reference>
<accession>A0A195EL75</accession>
<evidence type="ECO:0000259" key="9">
    <source>
        <dbReference type="Pfam" id="PF16187"/>
    </source>
</evidence>
<proteinExistence type="inferred from homology"/>
<dbReference type="GO" id="GO:0046872">
    <property type="term" value="F:metal ion binding"/>
    <property type="evidence" value="ECO:0007669"/>
    <property type="project" value="UniProtKB-KW"/>
</dbReference>
<name>A0A195EL75_9HYME</name>
<evidence type="ECO:0000256" key="3">
    <source>
        <dbReference type="ARBA" id="ARBA00022723"/>
    </source>
</evidence>
<dbReference type="Pfam" id="PF16187">
    <property type="entry name" value="Peptidase_M16_M"/>
    <property type="match status" value="1"/>
</dbReference>
<dbReference type="GO" id="GO:0008237">
    <property type="term" value="F:metallopeptidase activity"/>
    <property type="evidence" value="ECO:0007669"/>
    <property type="project" value="UniProtKB-KW"/>
</dbReference>
<evidence type="ECO:0000256" key="2">
    <source>
        <dbReference type="ARBA" id="ARBA00022670"/>
    </source>
</evidence>
<evidence type="ECO:0000256" key="1">
    <source>
        <dbReference type="ARBA" id="ARBA00007261"/>
    </source>
</evidence>
<keyword evidence="2" id="KW-0645">Protease</keyword>
<keyword evidence="4" id="KW-0378">Hydrolase</keyword>
<keyword evidence="6" id="KW-0482">Metalloprotease</keyword>
<sequence length="747" mass="88172">MSEAEHTTEGNKHDVEYLDSPVKSEYDKAEYRVIRLQNGLTALLISDLEGANYDDMNYKDYEEGSSSAKRVKRNVWKENEFNEFISLHGGTTDGATDCEHTRFYFDISEKHLFAALDRFVQFFIEPLMEKDVITREREVIKREFQWGLYCDKNRKKQILSLIARTGHPPSKFLRCTSIHNDIDDDKLYEELHKFRKRHYSAHRMMLAIQARLPLDTLKTYVTTCFGNIPSNRLPSDDFTEFKEGVSFDTDAFKKMYKVKPVKHISQLHVTWALPSILDLYRSKPYKYISSIIEHKGNGSLTSYLRKKMWALDLFCGNCDNDNSFKYNSMYALFEIIVELTHEGLKHQQDILKAIFSFIKLIKRMGPQESYYNEIYKIGNDSFSAILLDMYCNILKYLLNEKLHPAITAGFDYTINVSKEVIGIIIQLSGFDEKLPTLDMELWILKYHYHSYLRKYNYLHQFINFENFQDFASSTWNNLYFQCLVQGNITQNFTINIIQRFIKKINCRPLKYDNMQRRLFGVTEIPQGTSYCKLKNINRTDVNSVVTNYYQVGIATIELSVLIQLMLMIIKEPLMNHLRTQEKLSYVLCNLRDINGMLGYSITVYTQTDKYTTEYVDQLIEGFLNSFRIMLEQFSEKELDDIKEELRILKQHDNAEILKNEVNRNWSEITKGRYMFDRCEKEALAIEYLNINKLREWFGRHTLNGSSFKKLSQYKSITDHHITNVNDYKNNRAIYPDIYIPTQPFKFP</sequence>
<evidence type="ECO:0000313" key="12">
    <source>
        <dbReference type="Proteomes" id="UP000078492"/>
    </source>
</evidence>
<dbReference type="SUPFAM" id="SSF63411">
    <property type="entry name" value="LuxS/MPP-like metallohydrolase"/>
    <property type="match status" value="4"/>
</dbReference>
<keyword evidence="12" id="KW-1185">Reference proteome</keyword>
<protein>
    <submittedName>
        <fullName evidence="11">Nardilysin</fullName>
    </submittedName>
</protein>
<dbReference type="GO" id="GO:0006508">
    <property type="term" value="P:proteolysis"/>
    <property type="evidence" value="ECO:0007669"/>
    <property type="project" value="UniProtKB-KW"/>
</dbReference>
<feature type="domain" description="Coenzyme PQQ synthesis protein F-like C-terminal lobe" evidence="10">
    <location>
        <begin position="565"/>
        <end position="665"/>
    </location>
</feature>
<feature type="domain" description="Peptidase M16 C-terminal" evidence="8">
    <location>
        <begin position="188"/>
        <end position="373"/>
    </location>
</feature>
<dbReference type="Pfam" id="PF05193">
    <property type="entry name" value="Peptidase_M16_C"/>
    <property type="match status" value="1"/>
</dbReference>
<dbReference type="PANTHER" id="PTHR43690">
    <property type="entry name" value="NARDILYSIN"/>
    <property type="match status" value="1"/>
</dbReference>
<dbReference type="InterPro" id="IPR011249">
    <property type="entry name" value="Metalloenz_LuxS/M16"/>
</dbReference>
<dbReference type="Pfam" id="PF22456">
    <property type="entry name" value="PqqF-like_C_4"/>
    <property type="match status" value="1"/>
</dbReference>
<dbReference type="InterPro" id="IPR054734">
    <property type="entry name" value="PqqF-like_C_4"/>
</dbReference>